<dbReference type="GO" id="GO:0046872">
    <property type="term" value="F:metal ion binding"/>
    <property type="evidence" value="ECO:0007669"/>
    <property type="project" value="UniProtKB-KW"/>
</dbReference>
<organism evidence="6 7">
    <name type="scientific">Ostreobium quekettii</name>
    <dbReference type="NCBI Taxonomy" id="121088"/>
    <lineage>
        <taxon>Eukaryota</taxon>
        <taxon>Viridiplantae</taxon>
        <taxon>Chlorophyta</taxon>
        <taxon>core chlorophytes</taxon>
        <taxon>Ulvophyceae</taxon>
        <taxon>TCBD clade</taxon>
        <taxon>Bryopsidales</taxon>
        <taxon>Ostreobineae</taxon>
        <taxon>Ostreobiaceae</taxon>
        <taxon>Ostreobium</taxon>
    </lineage>
</organism>
<evidence type="ECO:0000256" key="4">
    <source>
        <dbReference type="ARBA" id="ARBA00023004"/>
    </source>
</evidence>
<feature type="binding site" evidence="5">
    <location>
        <position position="144"/>
    </location>
    <ligand>
        <name>Fe cation</name>
        <dbReference type="ChEBI" id="CHEBI:24875"/>
        <note>catalytic</note>
    </ligand>
</feature>
<proteinExistence type="inferred from homology"/>
<comment type="similarity">
    <text evidence="1">Belongs to the carotenoid oxygenase family.</text>
</comment>
<comment type="cofactor">
    <cofactor evidence="5">
        <name>Fe(2+)</name>
        <dbReference type="ChEBI" id="CHEBI:29033"/>
    </cofactor>
    <text evidence="5">Binds 1 Fe(2+) ion per subunit.</text>
</comment>
<sequence length="402" mass="44174">ESGQMKFNEFGTHLPGDGLGRKIKDIWSLLAGLLLNRQSFTDNASVNIVSVGQGKLLATSESKHSHYIVDPSTLEMQSQPLVDSKVKENLATAHHTKLSDGDLINVGTAIGEGFVIQRTNPRTMKCTAIRSLPAQRPAAPSWIHDFPATDDCVVIVEQPIYYNLGSLAFGQVAEHVVFDWVPEDGTRFHIVPLDPSKKVRTFSTPTFFAFHYGNTFVSEDGKRLCFDVSRYEDPQIVNDLLLENLRPGENEVSQSSLWRYELPLDGPDGGEVTGRCLAPGVDFMDFLSFNKEYKGKANRFTYGISVVRPTCAANALCKVDAETGTFAIWHEPGTTPGEPHFVPRPSGDGEDDGIILSTVTGSDGLSFLLFLDGKTFKEVARAKLPYSMPCRFHGEFVPAEAA</sequence>
<protein>
    <recommendedName>
        <fullName evidence="8">Carotenoid cleavage dioxygenase</fullName>
    </recommendedName>
</protein>
<evidence type="ECO:0000256" key="1">
    <source>
        <dbReference type="ARBA" id="ARBA00006787"/>
    </source>
</evidence>
<dbReference type="InterPro" id="IPR004294">
    <property type="entry name" value="Carotenoid_Oase"/>
</dbReference>
<evidence type="ECO:0000256" key="3">
    <source>
        <dbReference type="ARBA" id="ARBA00023002"/>
    </source>
</evidence>
<dbReference type="EMBL" id="CAJHUC010001215">
    <property type="protein sequence ID" value="CAD7700294.1"/>
    <property type="molecule type" value="Genomic_DNA"/>
</dbReference>
<reference evidence="6" key="1">
    <citation type="submission" date="2020-12" db="EMBL/GenBank/DDBJ databases">
        <authorList>
            <person name="Iha C."/>
        </authorList>
    </citation>
    <scope>NUCLEOTIDE SEQUENCE</scope>
</reference>
<keyword evidence="7" id="KW-1185">Reference proteome</keyword>
<dbReference type="PANTHER" id="PTHR10543:SF24">
    <property type="entry name" value="CAROTENOID ISOMEROOXYGENASE"/>
    <property type="match status" value="1"/>
</dbReference>
<dbReference type="PANTHER" id="PTHR10543">
    <property type="entry name" value="BETA-CAROTENE DIOXYGENASE"/>
    <property type="match status" value="1"/>
</dbReference>
<comment type="caution">
    <text evidence="6">The sequence shown here is derived from an EMBL/GenBank/DDBJ whole genome shotgun (WGS) entry which is preliminary data.</text>
</comment>
<feature type="binding site" evidence="5">
    <location>
        <position position="211"/>
    </location>
    <ligand>
        <name>Fe cation</name>
        <dbReference type="ChEBI" id="CHEBI:24875"/>
        <note>catalytic</note>
    </ligand>
</feature>
<feature type="binding site" evidence="5">
    <location>
        <position position="94"/>
    </location>
    <ligand>
        <name>Fe cation</name>
        <dbReference type="ChEBI" id="CHEBI:24875"/>
        <note>catalytic</note>
    </ligand>
</feature>
<dbReference type="OrthoDB" id="407010at2759"/>
<dbReference type="Proteomes" id="UP000708148">
    <property type="component" value="Unassembled WGS sequence"/>
</dbReference>
<gene>
    <name evidence="6" type="ORF">OSTQU699_LOCUS5653</name>
</gene>
<keyword evidence="2 5" id="KW-0479">Metal-binding</keyword>
<feature type="binding site" evidence="5">
    <location>
        <position position="393"/>
    </location>
    <ligand>
        <name>Fe cation</name>
        <dbReference type="ChEBI" id="CHEBI:24875"/>
        <note>catalytic</note>
    </ligand>
</feature>
<dbReference type="Pfam" id="PF03055">
    <property type="entry name" value="RPE65"/>
    <property type="match status" value="1"/>
</dbReference>
<dbReference type="GO" id="GO:0009507">
    <property type="term" value="C:chloroplast"/>
    <property type="evidence" value="ECO:0007669"/>
    <property type="project" value="TreeGrafter"/>
</dbReference>
<keyword evidence="3" id="KW-0560">Oxidoreductase</keyword>
<name>A0A8S1J3F5_9CHLO</name>
<feature type="non-terminal residue" evidence="6">
    <location>
        <position position="402"/>
    </location>
</feature>
<evidence type="ECO:0000256" key="2">
    <source>
        <dbReference type="ARBA" id="ARBA00022723"/>
    </source>
</evidence>
<evidence type="ECO:0008006" key="8">
    <source>
        <dbReference type="Google" id="ProtNLM"/>
    </source>
</evidence>
<evidence type="ECO:0000313" key="7">
    <source>
        <dbReference type="Proteomes" id="UP000708148"/>
    </source>
</evidence>
<dbReference type="GO" id="GO:0016121">
    <property type="term" value="P:carotene catabolic process"/>
    <property type="evidence" value="ECO:0007669"/>
    <property type="project" value="TreeGrafter"/>
</dbReference>
<keyword evidence="4 5" id="KW-0408">Iron</keyword>
<evidence type="ECO:0000256" key="5">
    <source>
        <dbReference type="PIRSR" id="PIRSR604294-1"/>
    </source>
</evidence>
<dbReference type="GO" id="GO:0010436">
    <property type="term" value="F:carotenoid dioxygenase activity"/>
    <property type="evidence" value="ECO:0007669"/>
    <property type="project" value="TreeGrafter"/>
</dbReference>
<dbReference type="AlphaFoldDB" id="A0A8S1J3F5"/>
<accession>A0A8S1J3F5</accession>
<evidence type="ECO:0000313" key="6">
    <source>
        <dbReference type="EMBL" id="CAD7700294.1"/>
    </source>
</evidence>